<accession>A0A250WW12</accession>
<proteinExistence type="predicted"/>
<dbReference type="AlphaFoldDB" id="A0A250WW12"/>
<reference evidence="1 2" key="1">
    <citation type="submission" date="2017-08" db="EMBL/GenBank/DDBJ databases">
        <title>Acidophilic green algal genome provides insights into adaptation to an acidic environment.</title>
        <authorList>
            <person name="Hirooka S."/>
            <person name="Hirose Y."/>
            <person name="Kanesaki Y."/>
            <person name="Higuchi S."/>
            <person name="Fujiwara T."/>
            <person name="Onuma R."/>
            <person name="Era A."/>
            <person name="Ohbayashi R."/>
            <person name="Uzuka A."/>
            <person name="Nozaki H."/>
            <person name="Yoshikawa H."/>
            <person name="Miyagishima S.Y."/>
        </authorList>
    </citation>
    <scope>NUCLEOTIDE SEQUENCE [LARGE SCALE GENOMIC DNA]</scope>
    <source>
        <strain evidence="1 2">NIES-2499</strain>
    </source>
</reference>
<dbReference type="OrthoDB" id="538975at2759"/>
<evidence type="ECO:0000313" key="1">
    <source>
        <dbReference type="EMBL" id="GAX74985.1"/>
    </source>
</evidence>
<dbReference type="EMBL" id="BEGY01000010">
    <property type="protein sequence ID" value="GAX74985.1"/>
    <property type="molecule type" value="Genomic_DNA"/>
</dbReference>
<comment type="caution">
    <text evidence="1">The sequence shown here is derived from an EMBL/GenBank/DDBJ whole genome shotgun (WGS) entry which is preliminary data.</text>
</comment>
<keyword evidence="2" id="KW-1185">Reference proteome</keyword>
<protein>
    <submittedName>
        <fullName evidence="1">Uncharacterized protein</fullName>
    </submittedName>
</protein>
<dbReference type="Proteomes" id="UP000232323">
    <property type="component" value="Unassembled WGS sequence"/>
</dbReference>
<name>A0A250WW12_9CHLO</name>
<sequence>MSIAMKLNDRLNLRIKSHQSRSITVRRIACRAEGEQVQTGYVDKDTAGQKNMFPVMTKAYEAGNENAQTTTANNSVAIVAGTVAVSAVVLGFSALSGNPGSVDASSFNASQLLTLVEYSSKFSAELGVL</sequence>
<organism evidence="1 2">
    <name type="scientific">Chlamydomonas eustigma</name>
    <dbReference type="NCBI Taxonomy" id="1157962"/>
    <lineage>
        <taxon>Eukaryota</taxon>
        <taxon>Viridiplantae</taxon>
        <taxon>Chlorophyta</taxon>
        <taxon>core chlorophytes</taxon>
        <taxon>Chlorophyceae</taxon>
        <taxon>CS clade</taxon>
        <taxon>Chlamydomonadales</taxon>
        <taxon>Chlamydomonadaceae</taxon>
        <taxon>Chlamydomonas</taxon>
    </lineage>
</organism>
<evidence type="ECO:0000313" key="2">
    <source>
        <dbReference type="Proteomes" id="UP000232323"/>
    </source>
</evidence>
<gene>
    <name evidence="1" type="ORF">CEUSTIGMA_g2431.t1</name>
</gene>